<comment type="caution">
    <text evidence="2">The sequence shown here is derived from an EMBL/GenBank/DDBJ whole genome shotgun (WGS) entry which is preliminary data.</text>
</comment>
<accession>A0A2S9YFP8</accession>
<keyword evidence="1" id="KW-1133">Transmembrane helix</keyword>
<evidence type="ECO:0000256" key="1">
    <source>
        <dbReference type="SAM" id="Phobius"/>
    </source>
</evidence>
<dbReference type="EMBL" id="PVNL01000106">
    <property type="protein sequence ID" value="PRQ03933.1"/>
    <property type="molecule type" value="Genomic_DNA"/>
</dbReference>
<organism evidence="2 3">
    <name type="scientific">Enhygromyxa salina</name>
    <dbReference type="NCBI Taxonomy" id="215803"/>
    <lineage>
        <taxon>Bacteria</taxon>
        <taxon>Pseudomonadati</taxon>
        <taxon>Myxococcota</taxon>
        <taxon>Polyangia</taxon>
        <taxon>Nannocystales</taxon>
        <taxon>Nannocystaceae</taxon>
        <taxon>Enhygromyxa</taxon>
    </lineage>
</organism>
<gene>
    <name evidence="2" type="ORF">ENSA7_52240</name>
</gene>
<feature type="transmembrane region" description="Helical" evidence="1">
    <location>
        <begin position="97"/>
        <end position="121"/>
    </location>
</feature>
<dbReference type="AlphaFoldDB" id="A0A2S9YFP8"/>
<protein>
    <submittedName>
        <fullName evidence="2">Uncharacterized protein</fullName>
    </submittedName>
</protein>
<proteinExistence type="predicted"/>
<keyword evidence="1" id="KW-0472">Membrane</keyword>
<feature type="transmembrane region" description="Helical" evidence="1">
    <location>
        <begin position="53"/>
        <end position="77"/>
    </location>
</feature>
<evidence type="ECO:0000313" key="2">
    <source>
        <dbReference type="EMBL" id="PRQ03933.1"/>
    </source>
</evidence>
<name>A0A2S9YFP8_9BACT</name>
<reference evidence="2 3" key="1">
    <citation type="submission" date="2018-03" db="EMBL/GenBank/DDBJ databases">
        <title>Draft Genome Sequences of the Obligatory Marine Myxobacteria Enhygromyxa salina SWB007.</title>
        <authorList>
            <person name="Poehlein A."/>
            <person name="Moghaddam J.A."/>
            <person name="Harms H."/>
            <person name="Alanjari M."/>
            <person name="Koenig G.M."/>
            <person name="Daniel R."/>
            <person name="Schaeberle T.F."/>
        </authorList>
    </citation>
    <scope>NUCLEOTIDE SEQUENCE [LARGE SCALE GENOMIC DNA]</scope>
    <source>
        <strain evidence="2 3">SWB007</strain>
    </source>
</reference>
<dbReference type="Proteomes" id="UP000238823">
    <property type="component" value="Unassembled WGS sequence"/>
</dbReference>
<evidence type="ECO:0000313" key="3">
    <source>
        <dbReference type="Proteomes" id="UP000238823"/>
    </source>
</evidence>
<keyword evidence="1" id="KW-0812">Transmembrane</keyword>
<sequence>MYFGVFPNPREAQTAHDALNERASELRWEPERVHMVVHEYDVRQKALRRTGGIAWPLAIFSALLFGGVAAAALTLFVRGAFGGAPAQPEISRMDPTGVVLLSVGAAVLGGLLAAILTHMAIRARISRLENELAEGRAVLLVVGPKRRRRDIMQAMSNVGAVRTGAF</sequence>